<comment type="caution">
    <text evidence="5">The sequence shown here is derived from an EMBL/GenBank/DDBJ whole genome shotgun (WGS) entry which is preliminary data.</text>
</comment>
<dbReference type="InterPro" id="IPR036396">
    <property type="entry name" value="Cyt_P450_sf"/>
</dbReference>
<dbReference type="InterPro" id="IPR001128">
    <property type="entry name" value="Cyt_P450"/>
</dbReference>
<comment type="cofactor">
    <cofactor evidence="4">
        <name>heme</name>
        <dbReference type="ChEBI" id="CHEBI:30413"/>
    </cofactor>
</comment>
<dbReference type="InterPro" id="IPR002401">
    <property type="entry name" value="Cyt_P450_E_grp-I"/>
</dbReference>
<dbReference type="GO" id="GO:0004497">
    <property type="term" value="F:monooxygenase activity"/>
    <property type="evidence" value="ECO:0007669"/>
    <property type="project" value="InterPro"/>
</dbReference>
<evidence type="ECO:0000256" key="3">
    <source>
        <dbReference type="ARBA" id="ARBA00023004"/>
    </source>
</evidence>
<dbReference type="GO" id="GO:0020037">
    <property type="term" value="F:heme binding"/>
    <property type="evidence" value="ECO:0007669"/>
    <property type="project" value="InterPro"/>
</dbReference>
<keyword evidence="6" id="KW-1185">Reference proteome</keyword>
<dbReference type="CDD" id="cd11051">
    <property type="entry name" value="CYP59-like"/>
    <property type="match status" value="1"/>
</dbReference>
<dbReference type="GO" id="GO:0005506">
    <property type="term" value="F:iron ion binding"/>
    <property type="evidence" value="ECO:0007669"/>
    <property type="project" value="InterPro"/>
</dbReference>
<keyword evidence="2 4" id="KW-0479">Metal-binding</keyword>
<dbReference type="GO" id="GO:0016705">
    <property type="term" value="F:oxidoreductase activity, acting on paired donors, with incorporation or reduction of molecular oxygen"/>
    <property type="evidence" value="ECO:0007669"/>
    <property type="project" value="InterPro"/>
</dbReference>
<sequence>MAHLLATTTLAIAVASLFVTGTYLYNKLHYRRFKQNAHIPQLPSSLLWGHLKLFDEFTKRGIVDRHPDAIFAEMHEALGKPPIMLVDNWPVVPPMVIVASHEIAEQVSRASKDFPYSAPKSPSVDRIIDLIGPHSILLKQNEQWKPVRKRFNPGFAPQHLMTLLPVIIEKATVYLDIIDHFVSTGKAFPLDQHTTNLTFDIIGAVTMGEDVTAQNVDPSLQGELIKMFKELIKTYADDKLQLPWWLMPFVHLRRRHLGTQISQRLRRIVRRSFDEMKAGDISAVPSNKSRSILTLSLQDIEELTPEFMEETCDQLKTFLFAGHDTTSTTIIWSMYELSRTPHALKAVHDELDRLFGPGTARDPSIIREKILAPEGDELVNRMVYISAVIKEVLRLHPPAGSIRESKPGMGFVISTPQGNYNVDGNWVYLNHNIIHRDPAVFGDTADDFVPERWLQAGGASYPASAWRPFERGPRNCIGQELAHIEARVIIAMLARRYEFIKIGLGELDLDHKGQPTIDAKGRFKVKSELYSTIQITGKPVDGMMVKVKLDEN</sequence>
<protein>
    <recommendedName>
        <fullName evidence="7">Cytochrome P450</fullName>
    </recommendedName>
</protein>
<accession>A0A423WZ22</accession>
<dbReference type="InterPro" id="IPR050121">
    <property type="entry name" value="Cytochrome_P450_monoxygenase"/>
</dbReference>
<keyword evidence="1 4" id="KW-0349">Heme</keyword>
<gene>
    <name evidence="5" type="ORF">VPNG_06367</name>
</gene>
<dbReference type="Pfam" id="PF00067">
    <property type="entry name" value="p450"/>
    <property type="match status" value="1"/>
</dbReference>
<feature type="binding site" description="axial binding residue" evidence="4">
    <location>
        <position position="476"/>
    </location>
    <ligand>
        <name>heme</name>
        <dbReference type="ChEBI" id="CHEBI:30413"/>
    </ligand>
    <ligandPart>
        <name>Fe</name>
        <dbReference type="ChEBI" id="CHEBI:18248"/>
    </ligandPart>
</feature>
<evidence type="ECO:0000256" key="1">
    <source>
        <dbReference type="ARBA" id="ARBA00022617"/>
    </source>
</evidence>
<dbReference type="STRING" id="1230097.A0A423WZ22"/>
<dbReference type="InParanoid" id="A0A423WZ22"/>
<evidence type="ECO:0000256" key="4">
    <source>
        <dbReference type="PIRSR" id="PIRSR602401-1"/>
    </source>
</evidence>
<name>A0A423WZ22_9PEZI</name>
<dbReference type="PRINTS" id="PR00463">
    <property type="entry name" value="EP450I"/>
</dbReference>
<evidence type="ECO:0000313" key="6">
    <source>
        <dbReference type="Proteomes" id="UP000285146"/>
    </source>
</evidence>
<evidence type="ECO:0000256" key="2">
    <source>
        <dbReference type="ARBA" id="ARBA00022723"/>
    </source>
</evidence>
<evidence type="ECO:0000313" key="5">
    <source>
        <dbReference type="EMBL" id="ROW08769.1"/>
    </source>
</evidence>
<dbReference type="EMBL" id="LKEB01000033">
    <property type="protein sequence ID" value="ROW08769.1"/>
    <property type="molecule type" value="Genomic_DNA"/>
</dbReference>
<dbReference type="PANTHER" id="PTHR24305">
    <property type="entry name" value="CYTOCHROME P450"/>
    <property type="match status" value="1"/>
</dbReference>
<dbReference type="OrthoDB" id="10029320at2759"/>
<keyword evidence="3 4" id="KW-0408">Iron</keyword>
<organism evidence="5 6">
    <name type="scientific">Cytospora leucostoma</name>
    <dbReference type="NCBI Taxonomy" id="1230097"/>
    <lineage>
        <taxon>Eukaryota</taxon>
        <taxon>Fungi</taxon>
        <taxon>Dikarya</taxon>
        <taxon>Ascomycota</taxon>
        <taxon>Pezizomycotina</taxon>
        <taxon>Sordariomycetes</taxon>
        <taxon>Sordariomycetidae</taxon>
        <taxon>Diaporthales</taxon>
        <taxon>Cytosporaceae</taxon>
        <taxon>Cytospora</taxon>
    </lineage>
</organism>
<dbReference type="PRINTS" id="PR00385">
    <property type="entry name" value="P450"/>
</dbReference>
<dbReference type="PANTHER" id="PTHR24305:SF222">
    <property type="entry name" value="CYTOCHROME P450 MONOOXYGENASE STCS"/>
    <property type="match status" value="1"/>
</dbReference>
<proteinExistence type="predicted"/>
<dbReference type="SUPFAM" id="SSF48264">
    <property type="entry name" value="Cytochrome P450"/>
    <property type="match status" value="1"/>
</dbReference>
<dbReference type="Gene3D" id="1.10.630.10">
    <property type="entry name" value="Cytochrome P450"/>
    <property type="match status" value="1"/>
</dbReference>
<reference evidence="5 6" key="1">
    <citation type="submission" date="2015-09" db="EMBL/GenBank/DDBJ databases">
        <title>Host preference determinants of Valsa canker pathogens revealed by comparative genomics.</title>
        <authorList>
            <person name="Yin Z."/>
            <person name="Huang L."/>
        </authorList>
    </citation>
    <scope>NUCLEOTIDE SEQUENCE [LARGE SCALE GENOMIC DNA]</scope>
    <source>
        <strain evidence="5 6">SXYLt</strain>
    </source>
</reference>
<dbReference type="AlphaFoldDB" id="A0A423WZ22"/>
<evidence type="ECO:0008006" key="7">
    <source>
        <dbReference type="Google" id="ProtNLM"/>
    </source>
</evidence>
<dbReference type="Proteomes" id="UP000285146">
    <property type="component" value="Unassembled WGS sequence"/>
</dbReference>